<evidence type="ECO:0000256" key="1">
    <source>
        <dbReference type="ARBA" id="ARBA00004141"/>
    </source>
</evidence>
<keyword evidence="2" id="KW-0813">Transport</keyword>
<dbReference type="Gene3D" id="3.40.190.10">
    <property type="entry name" value="Periplasmic binding protein-like II"/>
    <property type="match status" value="1"/>
</dbReference>
<evidence type="ECO:0000256" key="4">
    <source>
        <dbReference type="ARBA" id="ARBA00022989"/>
    </source>
</evidence>
<evidence type="ECO:0000256" key="9">
    <source>
        <dbReference type="ARBA" id="ARBA00023286"/>
    </source>
</evidence>
<comment type="caution">
    <text evidence="12">The sequence shown here is derived from an EMBL/GenBank/DDBJ whole genome shotgun (WGS) entry which is preliminary data.</text>
</comment>
<evidence type="ECO:0000259" key="11">
    <source>
        <dbReference type="Pfam" id="PF10613"/>
    </source>
</evidence>
<dbReference type="Proteomes" id="UP000821837">
    <property type="component" value="Chromosome 6"/>
</dbReference>
<dbReference type="GO" id="GO:0016020">
    <property type="term" value="C:membrane"/>
    <property type="evidence" value="ECO:0007669"/>
    <property type="project" value="UniProtKB-SubCell"/>
</dbReference>
<evidence type="ECO:0000256" key="5">
    <source>
        <dbReference type="ARBA" id="ARBA00023065"/>
    </source>
</evidence>
<evidence type="ECO:0000256" key="10">
    <source>
        <dbReference type="ARBA" id="ARBA00023303"/>
    </source>
</evidence>
<keyword evidence="7" id="KW-0675">Receptor</keyword>
<evidence type="ECO:0000313" key="13">
    <source>
        <dbReference type="Proteomes" id="UP000821837"/>
    </source>
</evidence>
<keyword evidence="10" id="KW-0407">Ion channel</keyword>
<gene>
    <name evidence="12" type="ORF">HPB52_015452</name>
</gene>
<proteinExistence type="predicted"/>
<evidence type="ECO:0000256" key="8">
    <source>
        <dbReference type="ARBA" id="ARBA00023180"/>
    </source>
</evidence>
<keyword evidence="5" id="KW-0406">Ion transport</keyword>
<reference evidence="12" key="1">
    <citation type="journal article" date="2020" name="Cell">
        <title>Large-Scale Comparative Analyses of Tick Genomes Elucidate Their Genetic Diversity and Vector Capacities.</title>
        <authorList>
            <consortium name="Tick Genome and Microbiome Consortium (TIGMIC)"/>
            <person name="Jia N."/>
            <person name="Wang J."/>
            <person name="Shi W."/>
            <person name="Du L."/>
            <person name="Sun Y."/>
            <person name="Zhan W."/>
            <person name="Jiang J.F."/>
            <person name="Wang Q."/>
            <person name="Zhang B."/>
            <person name="Ji P."/>
            <person name="Bell-Sakyi L."/>
            <person name="Cui X.M."/>
            <person name="Yuan T.T."/>
            <person name="Jiang B.G."/>
            <person name="Yang W.F."/>
            <person name="Lam T.T."/>
            <person name="Chang Q.C."/>
            <person name="Ding S.J."/>
            <person name="Wang X.J."/>
            <person name="Zhu J.G."/>
            <person name="Ruan X.D."/>
            <person name="Zhao L."/>
            <person name="Wei J.T."/>
            <person name="Ye R.Z."/>
            <person name="Que T.C."/>
            <person name="Du C.H."/>
            <person name="Zhou Y.H."/>
            <person name="Cheng J.X."/>
            <person name="Dai P.F."/>
            <person name="Guo W.B."/>
            <person name="Han X.H."/>
            <person name="Huang E.J."/>
            <person name="Li L.F."/>
            <person name="Wei W."/>
            <person name="Gao Y.C."/>
            <person name="Liu J.Z."/>
            <person name="Shao H.Z."/>
            <person name="Wang X."/>
            <person name="Wang C.C."/>
            <person name="Yang T.C."/>
            <person name="Huo Q.B."/>
            <person name="Li W."/>
            <person name="Chen H.Y."/>
            <person name="Chen S.E."/>
            <person name="Zhou L.G."/>
            <person name="Ni X.B."/>
            <person name="Tian J.H."/>
            <person name="Sheng Y."/>
            <person name="Liu T."/>
            <person name="Pan Y.S."/>
            <person name="Xia L.Y."/>
            <person name="Li J."/>
            <person name="Zhao F."/>
            <person name="Cao W.C."/>
        </authorList>
    </citation>
    <scope>NUCLEOTIDE SEQUENCE</scope>
    <source>
        <strain evidence="12">Rsan-2018</strain>
    </source>
</reference>
<evidence type="ECO:0000256" key="2">
    <source>
        <dbReference type="ARBA" id="ARBA00022448"/>
    </source>
</evidence>
<dbReference type="Pfam" id="PF10613">
    <property type="entry name" value="Lig_chan-Glu_bd"/>
    <property type="match status" value="1"/>
</dbReference>
<keyword evidence="9" id="KW-1071">Ligand-gated ion channel</keyword>
<dbReference type="GO" id="GO:0015276">
    <property type="term" value="F:ligand-gated monoatomic ion channel activity"/>
    <property type="evidence" value="ECO:0007669"/>
    <property type="project" value="InterPro"/>
</dbReference>
<dbReference type="InterPro" id="IPR015683">
    <property type="entry name" value="Ionotropic_Glu_rcpt"/>
</dbReference>
<evidence type="ECO:0000256" key="7">
    <source>
        <dbReference type="ARBA" id="ARBA00023170"/>
    </source>
</evidence>
<evidence type="ECO:0000313" key="12">
    <source>
        <dbReference type="EMBL" id="KAH7947741.1"/>
    </source>
</evidence>
<dbReference type="PANTHER" id="PTHR18966">
    <property type="entry name" value="IONOTROPIC GLUTAMATE RECEPTOR"/>
    <property type="match status" value="1"/>
</dbReference>
<dbReference type="SUPFAM" id="SSF53850">
    <property type="entry name" value="Periplasmic binding protein-like II"/>
    <property type="match status" value="1"/>
</dbReference>
<organism evidence="12 13">
    <name type="scientific">Rhipicephalus sanguineus</name>
    <name type="common">Brown dog tick</name>
    <name type="synonym">Ixodes sanguineus</name>
    <dbReference type="NCBI Taxonomy" id="34632"/>
    <lineage>
        <taxon>Eukaryota</taxon>
        <taxon>Metazoa</taxon>
        <taxon>Ecdysozoa</taxon>
        <taxon>Arthropoda</taxon>
        <taxon>Chelicerata</taxon>
        <taxon>Arachnida</taxon>
        <taxon>Acari</taxon>
        <taxon>Parasitiformes</taxon>
        <taxon>Ixodida</taxon>
        <taxon>Ixodoidea</taxon>
        <taxon>Ixodidae</taxon>
        <taxon>Rhipicephalinae</taxon>
        <taxon>Rhipicephalus</taxon>
        <taxon>Rhipicephalus</taxon>
    </lineage>
</organism>
<keyword evidence="3" id="KW-0812">Transmembrane</keyword>
<dbReference type="AlphaFoldDB" id="A0A9D4PPE9"/>
<keyword evidence="6" id="KW-0472">Membrane</keyword>
<keyword evidence="8" id="KW-0325">Glycoprotein</keyword>
<feature type="domain" description="Ionotropic glutamate receptor L-glutamate and glycine-binding" evidence="11">
    <location>
        <begin position="3"/>
        <end position="41"/>
    </location>
</feature>
<comment type="subcellular location">
    <subcellularLocation>
        <location evidence="1">Membrane</location>
        <topology evidence="1">Multi-pass membrane protein</topology>
    </subcellularLocation>
</comment>
<accession>A0A9D4PPE9</accession>
<evidence type="ECO:0000256" key="3">
    <source>
        <dbReference type="ARBA" id="ARBA00022692"/>
    </source>
</evidence>
<reference evidence="12" key="2">
    <citation type="submission" date="2021-09" db="EMBL/GenBank/DDBJ databases">
        <authorList>
            <person name="Jia N."/>
            <person name="Wang J."/>
            <person name="Shi W."/>
            <person name="Du L."/>
            <person name="Sun Y."/>
            <person name="Zhan W."/>
            <person name="Jiang J."/>
            <person name="Wang Q."/>
            <person name="Zhang B."/>
            <person name="Ji P."/>
            <person name="Sakyi L.B."/>
            <person name="Cui X."/>
            <person name="Yuan T."/>
            <person name="Jiang B."/>
            <person name="Yang W."/>
            <person name="Lam T.T.-Y."/>
            <person name="Chang Q."/>
            <person name="Ding S."/>
            <person name="Wang X."/>
            <person name="Zhu J."/>
            <person name="Ruan X."/>
            <person name="Zhao L."/>
            <person name="Wei J."/>
            <person name="Que T."/>
            <person name="Du C."/>
            <person name="Cheng J."/>
            <person name="Dai P."/>
            <person name="Han X."/>
            <person name="Huang E."/>
            <person name="Gao Y."/>
            <person name="Liu J."/>
            <person name="Shao H."/>
            <person name="Ye R."/>
            <person name="Li L."/>
            <person name="Wei W."/>
            <person name="Wang X."/>
            <person name="Wang C."/>
            <person name="Huo Q."/>
            <person name="Li W."/>
            <person name="Guo W."/>
            <person name="Chen H."/>
            <person name="Chen S."/>
            <person name="Zhou L."/>
            <person name="Zhou L."/>
            <person name="Ni X."/>
            <person name="Tian J."/>
            <person name="Zhou Y."/>
            <person name="Sheng Y."/>
            <person name="Liu T."/>
            <person name="Pan Y."/>
            <person name="Xia L."/>
            <person name="Li J."/>
            <person name="Zhao F."/>
            <person name="Cao W."/>
        </authorList>
    </citation>
    <scope>NUCLEOTIDE SEQUENCE</scope>
    <source>
        <strain evidence="12">Rsan-2018</strain>
        <tissue evidence="12">Larvae</tissue>
    </source>
</reference>
<sequence>MHAQEAHLAIGDLTITASRSREVDFTLPFMHTGIGILYRRPVQGAGTGLVALLAGSILGRCADAAPGGTHGPRRVTCGETRSQVRLQSLVGFGQL</sequence>
<name>A0A9D4PPE9_RHISA</name>
<dbReference type="EMBL" id="JABSTV010001252">
    <property type="protein sequence ID" value="KAH7947741.1"/>
    <property type="molecule type" value="Genomic_DNA"/>
</dbReference>
<evidence type="ECO:0000256" key="6">
    <source>
        <dbReference type="ARBA" id="ARBA00023136"/>
    </source>
</evidence>
<keyword evidence="4" id="KW-1133">Transmembrane helix</keyword>
<protein>
    <recommendedName>
        <fullName evidence="11">Ionotropic glutamate receptor L-glutamate and glycine-binding domain-containing protein</fullName>
    </recommendedName>
</protein>
<keyword evidence="13" id="KW-1185">Reference proteome</keyword>
<dbReference type="InterPro" id="IPR019594">
    <property type="entry name" value="Glu/Gly-bd"/>
</dbReference>